<dbReference type="Gene3D" id="2.130.10.10">
    <property type="entry name" value="YVTN repeat-like/Quinoprotein amine dehydrogenase"/>
    <property type="match status" value="1"/>
</dbReference>
<dbReference type="SUPFAM" id="SSF50978">
    <property type="entry name" value="WD40 repeat-like"/>
    <property type="match status" value="1"/>
</dbReference>
<reference evidence="2" key="1">
    <citation type="submission" date="2021-07" db="EMBL/GenBank/DDBJ databases">
        <title>Draft genome of Mortierella alpina, strain LL118, isolated from an aspen leaf litter sample.</title>
        <authorList>
            <person name="Yang S."/>
            <person name="Vinatzer B.A."/>
        </authorList>
    </citation>
    <scope>NUCLEOTIDE SEQUENCE</scope>
    <source>
        <strain evidence="2">LL118</strain>
    </source>
</reference>
<keyword evidence="1" id="KW-0853">WD repeat</keyword>
<dbReference type="PANTHER" id="PTHR43991">
    <property type="entry name" value="WD REPEAT PROTEIN (AFU_ORTHOLOGUE AFUA_8G05640)-RELATED"/>
    <property type="match status" value="1"/>
</dbReference>
<dbReference type="Pfam" id="PF00400">
    <property type="entry name" value="WD40"/>
    <property type="match status" value="1"/>
</dbReference>
<evidence type="ECO:0000256" key="1">
    <source>
        <dbReference type="PROSITE-ProRule" id="PRU00221"/>
    </source>
</evidence>
<dbReference type="InterPro" id="IPR036322">
    <property type="entry name" value="WD40_repeat_dom_sf"/>
</dbReference>
<evidence type="ECO:0008006" key="4">
    <source>
        <dbReference type="Google" id="ProtNLM"/>
    </source>
</evidence>
<name>A0A9P8ABE2_MORAP</name>
<protein>
    <recommendedName>
        <fullName evidence="4">WD40 repeat-like protein</fullName>
    </recommendedName>
</protein>
<dbReference type="PROSITE" id="PS50082">
    <property type="entry name" value="WD_REPEATS_2"/>
    <property type="match status" value="1"/>
</dbReference>
<dbReference type="InterPro" id="IPR015943">
    <property type="entry name" value="WD40/YVTN_repeat-like_dom_sf"/>
</dbReference>
<feature type="repeat" description="WD" evidence="1">
    <location>
        <begin position="339"/>
        <end position="373"/>
    </location>
</feature>
<dbReference type="PANTHER" id="PTHR43991:SF12">
    <property type="entry name" value="WD REPEAT PROTEIN (AFU_ORTHOLOGUE AFUA_8G05640)"/>
    <property type="match status" value="1"/>
</dbReference>
<gene>
    <name evidence="2" type="ORF">KVV02_005776</name>
</gene>
<evidence type="ECO:0000313" key="2">
    <source>
        <dbReference type="EMBL" id="KAG9325932.1"/>
    </source>
</evidence>
<comment type="caution">
    <text evidence="2">The sequence shown here is derived from an EMBL/GenBank/DDBJ whole genome shotgun (WGS) entry which is preliminary data.</text>
</comment>
<accession>A0A9P8ABE2</accession>
<dbReference type="AlphaFoldDB" id="A0A9P8ABE2"/>
<dbReference type="SMART" id="SM00320">
    <property type="entry name" value="WD40"/>
    <property type="match status" value="2"/>
</dbReference>
<dbReference type="Proteomes" id="UP000717515">
    <property type="component" value="Unassembled WGS sequence"/>
</dbReference>
<proteinExistence type="predicted"/>
<dbReference type="PROSITE" id="PS50294">
    <property type="entry name" value="WD_REPEATS_REGION"/>
    <property type="match status" value="1"/>
</dbReference>
<dbReference type="InterPro" id="IPR001680">
    <property type="entry name" value="WD40_rpt"/>
</dbReference>
<organism evidence="2 3">
    <name type="scientific">Mortierella alpina</name>
    <name type="common">Oleaginous fungus</name>
    <name type="synonym">Mortierella renispora</name>
    <dbReference type="NCBI Taxonomy" id="64518"/>
    <lineage>
        <taxon>Eukaryota</taxon>
        <taxon>Fungi</taxon>
        <taxon>Fungi incertae sedis</taxon>
        <taxon>Mucoromycota</taxon>
        <taxon>Mortierellomycotina</taxon>
        <taxon>Mortierellomycetes</taxon>
        <taxon>Mortierellales</taxon>
        <taxon>Mortierellaceae</taxon>
        <taxon>Mortierella</taxon>
    </lineage>
</organism>
<evidence type="ECO:0000313" key="3">
    <source>
        <dbReference type="Proteomes" id="UP000717515"/>
    </source>
</evidence>
<sequence length="470" mass="53300">MYEDPNTSLSPHYVSHSLSSHSWVDEILEAVINEQNMIFDEDGFEEMFFPTPFKSYTSPQAMVLSRQTVVEQDEVKAGRVDMASQEGLGCSSSAFKASAGGMAKKERTDIDKRETVLELSFSTFPSNMNAFYPNLQPLQESRETLDYINNEFYRFRYTDTSYHCSYRHPQLRHLVCATSKNDVYYLYDNAVQQWSPHRRDSHTILGQPLKRAHALVPNKITTMAAMDEYLLVGGEDGSFTFMNLQTCHRPIYDAFTHGEVNGVEMSHSRTGGPQAFISTNDSFIRCVDLRTLQTPVTYPTDWYVNYTSQSPDGHMIGIVGDNVDGQVMSINSKEKIATLKGHQRYSFSVAWSPDSRMLATGSDDRSTCIYDTRKMSHPVHTLSKDILESVRSLRYSSCGRYLFMAEDRNFVHVVDASSDYAKAQRIDFVGDISGISPTPDGEGLYVGVSSVEFSSILEFERLHCDYETYF</sequence>
<dbReference type="EMBL" id="JAIFTL010000029">
    <property type="protein sequence ID" value="KAG9325932.1"/>
    <property type="molecule type" value="Genomic_DNA"/>
</dbReference>